<dbReference type="EMBL" id="MTEJ01000407">
    <property type="protein sequence ID" value="OQX03432.1"/>
    <property type="molecule type" value="Genomic_DNA"/>
</dbReference>
<name>A0A1Y1QDU0_9GAMM</name>
<organism evidence="1 2">
    <name type="scientific">Thiothrix lacustris</name>
    <dbReference type="NCBI Taxonomy" id="525917"/>
    <lineage>
        <taxon>Bacteria</taxon>
        <taxon>Pseudomonadati</taxon>
        <taxon>Pseudomonadota</taxon>
        <taxon>Gammaproteobacteria</taxon>
        <taxon>Thiotrichales</taxon>
        <taxon>Thiotrichaceae</taxon>
        <taxon>Thiothrix</taxon>
    </lineage>
</organism>
<reference evidence="1 2" key="1">
    <citation type="submission" date="2017-01" db="EMBL/GenBank/DDBJ databases">
        <title>Novel large sulfur bacteria in the metagenomes of groundwater-fed chemosynthetic microbial mats in the Lake Huron basin.</title>
        <authorList>
            <person name="Sharrar A.M."/>
            <person name="Flood B.E."/>
            <person name="Bailey J.V."/>
            <person name="Jones D.S."/>
            <person name="Biddanda B."/>
            <person name="Ruberg S.A."/>
            <person name="Marcus D.N."/>
            <person name="Dick G.J."/>
        </authorList>
    </citation>
    <scope>NUCLEOTIDE SEQUENCE [LARGE SCALE GENOMIC DNA]</scope>
    <source>
        <strain evidence="1">A8</strain>
    </source>
</reference>
<evidence type="ECO:0000313" key="1">
    <source>
        <dbReference type="EMBL" id="OQX03432.1"/>
    </source>
</evidence>
<sequence length="70" mass="7891">MDDNTLSLVRMAQEICNRGTNPRQATAHLLDAANTLPDLAFLKQADQEQAITELERRFSGYATKPWESVQ</sequence>
<accession>A0A1Y1QDU0</accession>
<dbReference type="AlphaFoldDB" id="A0A1Y1QDU0"/>
<proteinExistence type="predicted"/>
<evidence type="ECO:0000313" key="2">
    <source>
        <dbReference type="Proteomes" id="UP000192491"/>
    </source>
</evidence>
<comment type="caution">
    <text evidence="1">The sequence shown here is derived from an EMBL/GenBank/DDBJ whole genome shotgun (WGS) entry which is preliminary data.</text>
</comment>
<dbReference type="Proteomes" id="UP000192491">
    <property type="component" value="Unassembled WGS sequence"/>
</dbReference>
<protein>
    <submittedName>
        <fullName evidence="1">Uncharacterized protein</fullName>
    </submittedName>
</protein>
<gene>
    <name evidence="1" type="ORF">BWK73_39535</name>
</gene>